<proteinExistence type="predicted"/>
<evidence type="ECO:0000313" key="10">
    <source>
        <dbReference type="Proteomes" id="UP000824259"/>
    </source>
</evidence>
<dbReference type="SUPFAM" id="SSF55874">
    <property type="entry name" value="ATPase domain of HSP90 chaperone/DNA topoisomerase II/histidine kinase"/>
    <property type="match status" value="1"/>
</dbReference>
<evidence type="ECO:0000256" key="6">
    <source>
        <dbReference type="ARBA" id="ARBA00023012"/>
    </source>
</evidence>
<feature type="transmembrane region" description="Helical" evidence="7">
    <location>
        <begin position="162"/>
        <end position="182"/>
    </location>
</feature>
<gene>
    <name evidence="9" type="ORF">H9779_01710</name>
</gene>
<evidence type="ECO:0000256" key="3">
    <source>
        <dbReference type="ARBA" id="ARBA00022553"/>
    </source>
</evidence>
<dbReference type="PANTHER" id="PTHR45453:SF1">
    <property type="entry name" value="PHOSPHATE REGULON SENSOR PROTEIN PHOR"/>
    <property type="match status" value="1"/>
</dbReference>
<dbReference type="InterPro" id="IPR004358">
    <property type="entry name" value="Sig_transdc_His_kin-like_C"/>
</dbReference>
<dbReference type="CDD" id="cd00082">
    <property type="entry name" value="HisKA"/>
    <property type="match status" value="1"/>
</dbReference>
<comment type="catalytic activity">
    <reaction evidence="1">
        <text>ATP + protein L-histidine = ADP + protein N-phospho-L-histidine.</text>
        <dbReference type="EC" id="2.7.13.3"/>
    </reaction>
</comment>
<sequence>MKITYKQKLTLSFVLIFTVFTVGIILFEQYRARGYKTEALEEKLEAYSDLAYSYISGVQGPDVSKIDSLLALFPSNLRLTCVSPDGSVRYDNLFADPGQLENHAQRPEVVAARSVGRGYDIRTSASNSNPYLYFAKYYGDMVVRAALPYDIEVQHLLEPDNVFLYFIVVMFVAGILLIRYVGGHFGGSIRRLRDFSEAIARNEDEMTIPQFPQDELGEIGRRISKGYKRLKESESRLSVEREKLLQHVQISAEGICFFKSDRSVAFYNGLFLRYLNAIVSNPDMNDILSADAFAQVREFILSDSGENYYEYTIKKSKREFLLRLNRFEDNSFEVVLNDVSEQEKTRRLKREMTGNIAHELRTPVTSIRGFLETILEMPLSEQQQRKFIEKAYNQTLVLSELIRDMGLLTKIEENPDNYDFHPVDLHLLLDKVEEELKPDLAHNQMSFHNRLPEPTIVRGNEGLLHSVFRNLTDNAVKYAGQNTEINITRIGQEGNMLEISFADTGKGIADEAHLSRIFERFYRVDEGRTRDAGGSGLGLSIVRNAVLIHGGMIRARNRAEGGLEFILRLPVM</sequence>
<keyword evidence="3" id="KW-0597">Phosphoprotein</keyword>
<dbReference type="GO" id="GO:0016036">
    <property type="term" value="P:cellular response to phosphate starvation"/>
    <property type="evidence" value="ECO:0007669"/>
    <property type="project" value="TreeGrafter"/>
</dbReference>
<keyword evidence="7" id="KW-0472">Membrane</keyword>
<evidence type="ECO:0000256" key="2">
    <source>
        <dbReference type="ARBA" id="ARBA00012438"/>
    </source>
</evidence>
<dbReference type="FunFam" id="3.30.565.10:FF:000006">
    <property type="entry name" value="Sensor histidine kinase WalK"/>
    <property type="match status" value="1"/>
</dbReference>
<comment type="caution">
    <text evidence="9">The sequence shown here is derived from an EMBL/GenBank/DDBJ whole genome shotgun (WGS) entry which is preliminary data.</text>
</comment>
<dbReference type="Gene3D" id="6.10.340.10">
    <property type="match status" value="1"/>
</dbReference>
<dbReference type="CDD" id="cd00075">
    <property type="entry name" value="HATPase"/>
    <property type="match status" value="1"/>
</dbReference>
<dbReference type="GO" id="GO:0005886">
    <property type="term" value="C:plasma membrane"/>
    <property type="evidence" value="ECO:0007669"/>
    <property type="project" value="TreeGrafter"/>
</dbReference>
<reference evidence="9" key="2">
    <citation type="submission" date="2021-04" db="EMBL/GenBank/DDBJ databases">
        <authorList>
            <person name="Gilroy R."/>
        </authorList>
    </citation>
    <scope>NUCLEOTIDE SEQUENCE</scope>
    <source>
        <strain evidence="9">CHK169-11906</strain>
    </source>
</reference>
<keyword evidence="7" id="KW-0812">Transmembrane</keyword>
<keyword evidence="7" id="KW-1133">Transmembrane helix</keyword>
<dbReference type="PANTHER" id="PTHR45453">
    <property type="entry name" value="PHOSPHATE REGULON SENSOR PROTEIN PHOR"/>
    <property type="match status" value="1"/>
</dbReference>
<evidence type="ECO:0000256" key="1">
    <source>
        <dbReference type="ARBA" id="ARBA00000085"/>
    </source>
</evidence>
<evidence type="ECO:0000256" key="7">
    <source>
        <dbReference type="SAM" id="Phobius"/>
    </source>
</evidence>
<dbReference type="GO" id="GO:0000155">
    <property type="term" value="F:phosphorelay sensor kinase activity"/>
    <property type="evidence" value="ECO:0007669"/>
    <property type="project" value="InterPro"/>
</dbReference>
<dbReference type="EC" id="2.7.13.3" evidence="2"/>
<feature type="transmembrane region" description="Helical" evidence="7">
    <location>
        <begin position="9"/>
        <end position="27"/>
    </location>
</feature>
<dbReference type="PRINTS" id="PR00344">
    <property type="entry name" value="BCTRLSENSOR"/>
</dbReference>
<dbReference type="InterPro" id="IPR003661">
    <property type="entry name" value="HisK_dim/P_dom"/>
</dbReference>
<dbReference type="GO" id="GO:0004721">
    <property type="term" value="F:phosphoprotein phosphatase activity"/>
    <property type="evidence" value="ECO:0007669"/>
    <property type="project" value="TreeGrafter"/>
</dbReference>
<protein>
    <recommendedName>
        <fullName evidence="2">histidine kinase</fullName>
        <ecNumber evidence="2">2.7.13.3</ecNumber>
    </recommendedName>
</protein>
<keyword evidence="6" id="KW-0902">Two-component regulatory system</keyword>
<evidence type="ECO:0000256" key="5">
    <source>
        <dbReference type="ARBA" id="ARBA00022777"/>
    </source>
</evidence>
<dbReference type="PROSITE" id="PS50109">
    <property type="entry name" value="HIS_KIN"/>
    <property type="match status" value="1"/>
</dbReference>
<accession>A0A9D2L315</accession>
<dbReference type="Gene3D" id="3.30.565.10">
    <property type="entry name" value="Histidine kinase-like ATPase, C-terminal domain"/>
    <property type="match status" value="1"/>
</dbReference>
<dbReference type="Proteomes" id="UP000824259">
    <property type="component" value="Unassembled WGS sequence"/>
</dbReference>
<evidence type="ECO:0000256" key="4">
    <source>
        <dbReference type="ARBA" id="ARBA00022679"/>
    </source>
</evidence>
<reference evidence="9" key="1">
    <citation type="journal article" date="2021" name="PeerJ">
        <title>Extensive microbial diversity within the chicken gut microbiome revealed by metagenomics and culture.</title>
        <authorList>
            <person name="Gilroy R."/>
            <person name="Ravi A."/>
            <person name="Getino M."/>
            <person name="Pursley I."/>
            <person name="Horton D.L."/>
            <person name="Alikhan N.F."/>
            <person name="Baker D."/>
            <person name="Gharbi K."/>
            <person name="Hall N."/>
            <person name="Watson M."/>
            <person name="Adriaenssens E.M."/>
            <person name="Foster-Nyarko E."/>
            <person name="Jarju S."/>
            <person name="Secka A."/>
            <person name="Antonio M."/>
            <person name="Oren A."/>
            <person name="Chaudhuri R.R."/>
            <person name="La Ragione R."/>
            <person name="Hildebrand F."/>
            <person name="Pallen M.J."/>
        </authorList>
    </citation>
    <scope>NUCLEOTIDE SEQUENCE</scope>
    <source>
        <strain evidence="9">CHK169-11906</strain>
    </source>
</reference>
<dbReference type="Pfam" id="PF00512">
    <property type="entry name" value="HisKA"/>
    <property type="match status" value="1"/>
</dbReference>
<dbReference type="SMART" id="SM00388">
    <property type="entry name" value="HisKA"/>
    <property type="match status" value="1"/>
</dbReference>
<dbReference type="InterPro" id="IPR005467">
    <property type="entry name" value="His_kinase_dom"/>
</dbReference>
<evidence type="ECO:0000259" key="8">
    <source>
        <dbReference type="PROSITE" id="PS50109"/>
    </source>
</evidence>
<feature type="domain" description="Histidine kinase" evidence="8">
    <location>
        <begin position="355"/>
        <end position="572"/>
    </location>
</feature>
<organism evidence="9 10">
    <name type="scientific">Candidatus Alistipes avicola</name>
    <dbReference type="NCBI Taxonomy" id="2838432"/>
    <lineage>
        <taxon>Bacteria</taxon>
        <taxon>Pseudomonadati</taxon>
        <taxon>Bacteroidota</taxon>
        <taxon>Bacteroidia</taxon>
        <taxon>Bacteroidales</taxon>
        <taxon>Rikenellaceae</taxon>
        <taxon>Alistipes</taxon>
    </lineage>
</organism>
<dbReference type="EMBL" id="DWYR01000006">
    <property type="protein sequence ID" value="HJA98302.1"/>
    <property type="molecule type" value="Genomic_DNA"/>
</dbReference>
<dbReference type="InterPro" id="IPR036890">
    <property type="entry name" value="HATPase_C_sf"/>
</dbReference>
<dbReference type="InterPro" id="IPR036097">
    <property type="entry name" value="HisK_dim/P_sf"/>
</dbReference>
<dbReference type="InterPro" id="IPR003594">
    <property type="entry name" value="HATPase_dom"/>
</dbReference>
<dbReference type="Pfam" id="PF02518">
    <property type="entry name" value="HATPase_c"/>
    <property type="match status" value="1"/>
</dbReference>
<name>A0A9D2L315_9BACT</name>
<dbReference type="Gene3D" id="1.10.287.130">
    <property type="match status" value="1"/>
</dbReference>
<dbReference type="SUPFAM" id="SSF47384">
    <property type="entry name" value="Homodimeric domain of signal transducing histidine kinase"/>
    <property type="match status" value="1"/>
</dbReference>
<evidence type="ECO:0000313" key="9">
    <source>
        <dbReference type="EMBL" id="HJA98302.1"/>
    </source>
</evidence>
<dbReference type="AlphaFoldDB" id="A0A9D2L315"/>
<keyword evidence="5 9" id="KW-0418">Kinase</keyword>
<dbReference type="InterPro" id="IPR050351">
    <property type="entry name" value="BphY/WalK/GraS-like"/>
</dbReference>
<keyword evidence="4" id="KW-0808">Transferase</keyword>
<dbReference type="SMART" id="SM00387">
    <property type="entry name" value="HATPase_c"/>
    <property type="match status" value="1"/>
</dbReference>